<dbReference type="InterPro" id="IPR005494">
    <property type="entry name" value="GSPS_pre-ATP-grasp-like_dom"/>
</dbReference>
<dbReference type="GO" id="GO:0008885">
    <property type="term" value="F:glutathionylspermidine synthase activity"/>
    <property type="evidence" value="ECO:0007669"/>
    <property type="project" value="UniProtKB-EC"/>
</dbReference>
<keyword evidence="3" id="KW-0547">Nucleotide-binding</keyword>
<gene>
    <name evidence="7" type="ORF">NCTC7582_05264</name>
</gene>
<evidence type="ECO:0000313" key="7">
    <source>
        <dbReference type="EMBL" id="SPU40720.1"/>
    </source>
</evidence>
<dbReference type="SUPFAM" id="SSF56059">
    <property type="entry name" value="Glutathione synthetase ATP-binding domain-like"/>
    <property type="match status" value="1"/>
</dbReference>
<reference evidence="7 8" key="1">
    <citation type="submission" date="2018-06" db="EMBL/GenBank/DDBJ databases">
        <authorList>
            <consortium name="Pathogen Informatics"/>
            <person name="Doyle S."/>
        </authorList>
    </citation>
    <scope>NUCLEOTIDE SEQUENCE [LARGE SCALE GENOMIC DNA]</scope>
    <source>
        <strain evidence="7 8">NCTC7582</strain>
    </source>
</reference>
<sequence length="420" mass="49056">MSINPIYNENRKNFYKQFNNFFPDFDELEYALYDTMKMPKEQLTEINYASNILWKIFNKVSKQFRKLEPEQLIALGIREEMIPYIGLDYLPQQSVLARFDFICTEDGTIKVLELNGDTPFLIQETFEMNRIICNEFGLHNPNNEKQLVKSLSAALFSSIDYLDVKDKKPVIVITGKEAEEDYEEYCHVQYIKRILPFEIKYVPISELIIYPEATGTIQRGLYTPQMEKIDILYRPAHPLEFLIDDVAADGDRIGLHLLELVKVRELAIINSPSSYVLQNKILLWLIWEKRNEALLFTKEERAAINQYMLPTYISAEPFQKANKAYVKKPIFSREGNTIEIYDCNGSKWTASEYMHYTDNLYIYQEYVEMPTINIQLKDGQHSKKWLIGSFIADNSACGVACRVGAQITDWYSHWLPISII</sequence>
<evidence type="ECO:0000256" key="4">
    <source>
        <dbReference type="ARBA" id="ARBA00022840"/>
    </source>
</evidence>
<dbReference type="EMBL" id="UAQE01000010">
    <property type="protein sequence ID" value="SPU40720.1"/>
    <property type="molecule type" value="Genomic_DNA"/>
</dbReference>
<evidence type="ECO:0000256" key="3">
    <source>
        <dbReference type="ARBA" id="ARBA00022741"/>
    </source>
</evidence>
<evidence type="ECO:0000256" key="2">
    <source>
        <dbReference type="ARBA" id="ARBA00022723"/>
    </source>
</evidence>
<dbReference type="Gene3D" id="3.30.1490.330">
    <property type="match status" value="1"/>
</dbReference>
<dbReference type="AlphaFoldDB" id="A0A2X1AB16"/>
<keyword evidence="1 7" id="KW-0436">Ligase</keyword>
<proteinExistence type="predicted"/>
<dbReference type="Proteomes" id="UP000251431">
    <property type="component" value="Unassembled WGS sequence"/>
</dbReference>
<dbReference type="GO" id="GO:0005524">
    <property type="term" value="F:ATP binding"/>
    <property type="evidence" value="ECO:0007669"/>
    <property type="project" value="UniProtKB-KW"/>
</dbReference>
<evidence type="ECO:0000256" key="1">
    <source>
        <dbReference type="ARBA" id="ARBA00022598"/>
    </source>
</evidence>
<keyword evidence="4" id="KW-0067">ATP-binding</keyword>
<dbReference type="Pfam" id="PF03738">
    <property type="entry name" value="GSP_synth"/>
    <property type="match status" value="1"/>
</dbReference>
<name>A0A2X1AB16_9BACI</name>
<dbReference type="GO" id="GO:0046872">
    <property type="term" value="F:metal ion binding"/>
    <property type="evidence" value="ECO:0007669"/>
    <property type="project" value="UniProtKB-KW"/>
</dbReference>
<evidence type="ECO:0000313" key="8">
    <source>
        <dbReference type="Proteomes" id="UP000251431"/>
    </source>
</evidence>
<protein>
    <submittedName>
        <fullName evidence="7">Glutathionylspermidine synthase</fullName>
        <ecNumber evidence="7">6.3.1.8</ecNumber>
    </submittedName>
</protein>
<accession>A0A2X1AB16</accession>
<feature type="domain" description="Glutathionylspermidine synthase pre-ATP-grasp-like" evidence="6">
    <location>
        <begin position="21"/>
        <end position="418"/>
    </location>
</feature>
<evidence type="ECO:0000256" key="5">
    <source>
        <dbReference type="ARBA" id="ARBA00022842"/>
    </source>
</evidence>
<keyword evidence="2" id="KW-0479">Metal-binding</keyword>
<keyword evidence="5" id="KW-0460">Magnesium</keyword>
<organism evidence="7 8">
    <name type="scientific">Lysinibacillus capsici</name>
    <dbReference type="NCBI Taxonomy" id="2115968"/>
    <lineage>
        <taxon>Bacteria</taxon>
        <taxon>Bacillati</taxon>
        <taxon>Bacillota</taxon>
        <taxon>Bacilli</taxon>
        <taxon>Bacillales</taxon>
        <taxon>Bacillaceae</taxon>
        <taxon>Lysinibacillus</taxon>
    </lineage>
</organism>
<evidence type="ECO:0000259" key="6">
    <source>
        <dbReference type="Pfam" id="PF03738"/>
    </source>
</evidence>
<dbReference type="RefSeq" id="WP_112118958.1">
    <property type="nucleotide sequence ID" value="NZ_UAQE01000010.1"/>
</dbReference>
<dbReference type="EC" id="6.3.1.8" evidence="7"/>